<sequence length="236" mass="26460">MRDAAEDKRLNEEHNFISSGLGYNSRGTRESNFLPWRHFHLPPKTLLSTRFLSTDRGTYDVVCIRLLHASLEPHQWDEAMKNLVALLKPGGWLQWVDWDPMTARIATVKPGAPDGILRGLLNDYADAMRAARVGNTYRIPNAMRPYLEEEDSDMYTIDPSVELSKIIASGAISYVQRVGKYTSAEAGEVGAKTEQEIDEAGSLCFFDLWAHIEFHDDCITIDLGVVVVQSGDMLVS</sequence>
<protein>
    <recommendedName>
        <fullName evidence="3">Methyltransferase type 11 domain-containing protein</fullName>
    </recommendedName>
</protein>
<evidence type="ECO:0008006" key="3">
    <source>
        <dbReference type="Google" id="ProtNLM"/>
    </source>
</evidence>
<organism evidence="1 2">
    <name type="scientific">Pseudocercospora fijiensis (strain CIRAD86)</name>
    <name type="common">Black leaf streak disease fungus</name>
    <name type="synonym">Mycosphaerella fijiensis</name>
    <dbReference type="NCBI Taxonomy" id="383855"/>
    <lineage>
        <taxon>Eukaryota</taxon>
        <taxon>Fungi</taxon>
        <taxon>Dikarya</taxon>
        <taxon>Ascomycota</taxon>
        <taxon>Pezizomycotina</taxon>
        <taxon>Dothideomycetes</taxon>
        <taxon>Dothideomycetidae</taxon>
        <taxon>Mycosphaerellales</taxon>
        <taxon>Mycosphaerellaceae</taxon>
        <taxon>Pseudocercospora</taxon>
    </lineage>
</organism>
<dbReference type="SUPFAM" id="SSF53335">
    <property type="entry name" value="S-adenosyl-L-methionine-dependent methyltransferases"/>
    <property type="match status" value="1"/>
</dbReference>
<dbReference type="Gene3D" id="3.40.50.150">
    <property type="entry name" value="Vaccinia Virus protein VP39"/>
    <property type="match status" value="1"/>
</dbReference>
<dbReference type="eggNOG" id="ENOG502T6XG">
    <property type="taxonomic scope" value="Eukaryota"/>
</dbReference>
<dbReference type="VEuPathDB" id="FungiDB:MYCFIDRAFT_172926"/>
<dbReference type="EMBL" id="KB446557">
    <property type="protein sequence ID" value="EME83858.1"/>
    <property type="molecule type" value="Genomic_DNA"/>
</dbReference>
<dbReference type="AlphaFoldDB" id="M3B397"/>
<dbReference type="OrthoDB" id="417697at2759"/>
<accession>M3B397</accession>
<dbReference type="InterPro" id="IPR029063">
    <property type="entry name" value="SAM-dependent_MTases_sf"/>
</dbReference>
<name>M3B397_PSEFD</name>
<dbReference type="RefSeq" id="XP_007924485.1">
    <property type="nucleotide sequence ID" value="XM_007926294.1"/>
</dbReference>
<dbReference type="GeneID" id="19332886"/>
<dbReference type="Proteomes" id="UP000016932">
    <property type="component" value="Unassembled WGS sequence"/>
</dbReference>
<evidence type="ECO:0000313" key="2">
    <source>
        <dbReference type="Proteomes" id="UP000016932"/>
    </source>
</evidence>
<dbReference type="KEGG" id="pfj:MYCFIDRAFT_172926"/>
<evidence type="ECO:0000313" key="1">
    <source>
        <dbReference type="EMBL" id="EME83858.1"/>
    </source>
</evidence>
<proteinExistence type="predicted"/>
<gene>
    <name evidence="1" type="ORF">MYCFIDRAFT_172926</name>
</gene>
<keyword evidence="2" id="KW-1185">Reference proteome</keyword>
<reference evidence="1 2" key="1">
    <citation type="journal article" date="2012" name="PLoS Pathog.">
        <title>Diverse lifestyles and strategies of plant pathogenesis encoded in the genomes of eighteen Dothideomycetes fungi.</title>
        <authorList>
            <person name="Ohm R.A."/>
            <person name="Feau N."/>
            <person name="Henrissat B."/>
            <person name="Schoch C.L."/>
            <person name="Horwitz B.A."/>
            <person name="Barry K.W."/>
            <person name="Condon B.J."/>
            <person name="Copeland A.C."/>
            <person name="Dhillon B."/>
            <person name="Glaser F."/>
            <person name="Hesse C.N."/>
            <person name="Kosti I."/>
            <person name="LaButti K."/>
            <person name="Lindquist E.A."/>
            <person name="Lucas S."/>
            <person name="Salamov A.A."/>
            <person name="Bradshaw R.E."/>
            <person name="Ciuffetti L."/>
            <person name="Hamelin R.C."/>
            <person name="Kema G.H.J."/>
            <person name="Lawrence C."/>
            <person name="Scott J.A."/>
            <person name="Spatafora J.W."/>
            <person name="Turgeon B.G."/>
            <person name="de Wit P.J.G.M."/>
            <person name="Zhong S."/>
            <person name="Goodwin S.B."/>
            <person name="Grigoriev I.V."/>
        </authorList>
    </citation>
    <scope>NUCLEOTIDE SEQUENCE [LARGE SCALE GENOMIC DNA]</scope>
    <source>
        <strain evidence="1 2">CIRAD86</strain>
    </source>
</reference>
<dbReference type="HOGENOM" id="CLU_1175881_0_0_1"/>